<sequence>MSQEIKRRYLGFFGIILALGLMASAFILGHQFKNLRQPGVITVKGVAEAEHNASVGTWQVQVSGWGRTYEEAMQNTQQNLNTAVKFLTSQGFTESERSIANLSVNPYTEEYIDDFGKTRYRQNGFKANRSIHLSTKDLAKLQKTVSDIQNLIAVNQNISFYDPDYYLENLETIKRDLISKATQDAYMRAEQFAKTSNVNVGLLKSASQGYFEIKPVSSATNDSDYGGGYDTSTIDKKVRLVVTIQYAID</sequence>
<dbReference type="PANTHER" id="PTHR34387:SF2">
    <property type="entry name" value="SLR1258 PROTEIN"/>
    <property type="match status" value="1"/>
</dbReference>
<gene>
    <name evidence="1" type="ORF">DES31_0855</name>
</gene>
<dbReference type="PANTHER" id="PTHR34387">
    <property type="entry name" value="SLR1258 PROTEIN"/>
    <property type="match status" value="1"/>
</dbReference>
<comment type="caution">
    <text evidence="1">The sequence shown here is derived from an EMBL/GenBank/DDBJ whole genome shotgun (WGS) entry which is preliminary data.</text>
</comment>
<dbReference type="InterPro" id="IPR016907">
    <property type="entry name" value="UCP029033"/>
</dbReference>
<dbReference type="Pfam" id="PF04402">
    <property type="entry name" value="SIMPL"/>
    <property type="match status" value="1"/>
</dbReference>
<dbReference type="RefSeq" id="WP_229583599.1">
    <property type="nucleotide sequence ID" value="NZ_CP016604.1"/>
</dbReference>
<dbReference type="InterPro" id="IPR007497">
    <property type="entry name" value="SIMPL/DUF541"/>
</dbReference>
<protein>
    <recommendedName>
        <fullName evidence="3">SIMPL domain-containing protein</fullName>
    </recommendedName>
</protein>
<dbReference type="Gene3D" id="3.30.110.170">
    <property type="entry name" value="Protein of unknown function (DUF541), domain 1"/>
    <property type="match status" value="1"/>
</dbReference>
<evidence type="ECO:0000313" key="2">
    <source>
        <dbReference type="Proteomes" id="UP000280099"/>
    </source>
</evidence>
<accession>A0A420XGP5</accession>
<dbReference type="InterPro" id="IPR052022">
    <property type="entry name" value="26kDa_periplasmic_antigen"/>
</dbReference>
<dbReference type="EMBL" id="RBJC01000005">
    <property type="protein sequence ID" value="RKR72690.1"/>
    <property type="molecule type" value="Genomic_DNA"/>
</dbReference>
<proteinExistence type="predicted"/>
<dbReference type="GO" id="GO:0006974">
    <property type="term" value="P:DNA damage response"/>
    <property type="evidence" value="ECO:0007669"/>
    <property type="project" value="TreeGrafter"/>
</dbReference>
<dbReference type="Gene3D" id="3.30.70.2970">
    <property type="entry name" value="Protein of unknown function (DUF541), domain 2"/>
    <property type="match status" value="1"/>
</dbReference>
<keyword evidence="2" id="KW-1185">Reference proteome</keyword>
<organism evidence="1 2">
    <name type="scientific">Otariodibacter oris</name>
    <dbReference type="NCBI Taxonomy" id="1032623"/>
    <lineage>
        <taxon>Bacteria</taxon>
        <taxon>Pseudomonadati</taxon>
        <taxon>Pseudomonadota</taxon>
        <taxon>Gammaproteobacteria</taxon>
        <taxon>Pasteurellales</taxon>
        <taxon>Pasteurellaceae</taxon>
        <taxon>Otariodibacter</taxon>
    </lineage>
</organism>
<name>A0A420XGP5_9PAST</name>
<evidence type="ECO:0008006" key="3">
    <source>
        <dbReference type="Google" id="ProtNLM"/>
    </source>
</evidence>
<dbReference type="PIRSF" id="PIRSF029033">
    <property type="entry name" value="UCP029033"/>
    <property type="match status" value="1"/>
</dbReference>
<reference evidence="1 2" key="1">
    <citation type="submission" date="2018-10" db="EMBL/GenBank/DDBJ databases">
        <title>Genomic Encyclopedia of Type Strains, Phase IV (KMG-IV): sequencing the most valuable type-strain genomes for metagenomic binning, comparative biology and taxonomic classification.</title>
        <authorList>
            <person name="Goeker M."/>
        </authorList>
    </citation>
    <scope>NUCLEOTIDE SEQUENCE [LARGE SCALE GENOMIC DNA]</scope>
    <source>
        <strain evidence="1 2">DSM 23800</strain>
    </source>
</reference>
<evidence type="ECO:0000313" key="1">
    <source>
        <dbReference type="EMBL" id="RKR72690.1"/>
    </source>
</evidence>
<dbReference type="Proteomes" id="UP000280099">
    <property type="component" value="Unassembled WGS sequence"/>
</dbReference>
<dbReference type="AlphaFoldDB" id="A0A420XGP5"/>